<dbReference type="Pfam" id="PF16455">
    <property type="entry name" value="UBD"/>
    <property type="match status" value="1"/>
</dbReference>
<sequence length="301" mass="33488">MGCCFSSSAGPNSPYPGGALNASARHINPPSPNQGDGGTPSATAQPAPRRRRRNSRPLDQHINKPLRRHEWTARDRRWTRHDLDLERAEFFDTRVTGRPEIWQTIHAALQILWQPPADNESNDESLDGLATAQSILTAAEISLPTGDLASGVYDSLGNYYQLPQWVVADPRNLAEDGEAPPDVGLSTADEDSLDDDGDDEDDEAMHDMQRRREEKGKAVVDLREQVVLRARLSEPGHDIEISIGKSESVRSITRRITLESTLSPDKKIRLAYMGKMLRDNASLEAQGWQPGHILNAFVFQR</sequence>
<organism evidence="3 4">
    <name type="scientific">Hirsutella minnesotensis 3608</name>
    <dbReference type="NCBI Taxonomy" id="1043627"/>
    <lineage>
        <taxon>Eukaryota</taxon>
        <taxon>Fungi</taxon>
        <taxon>Dikarya</taxon>
        <taxon>Ascomycota</taxon>
        <taxon>Pezizomycotina</taxon>
        <taxon>Sordariomycetes</taxon>
        <taxon>Hypocreomycetidae</taxon>
        <taxon>Hypocreales</taxon>
        <taxon>Ophiocordycipitaceae</taxon>
        <taxon>Hirsutella</taxon>
    </lineage>
</organism>
<dbReference type="Gene3D" id="1.20.225.20">
    <property type="entry name" value="Ub domain-containing protein, DC-UbP/UBTD2, N-terminal domain"/>
    <property type="match status" value="1"/>
</dbReference>
<feature type="region of interest" description="Disordered" evidence="1">
    <location>
        <begin position="173"/>
        <end position="205"/>
    </location>
</feature>
<keyword evidence="4" id="KW-1185">Reference proteome</keyword>
<feature type="compositionally biased region" description="Basic and acidic residues" evidence="1">
    <location>
        <begin position="56"/>
        <end position="66"/>
    </location>
</feature>
<evidence type="ECO:0000313" key="4">
    <source>
        <dbReference type="Proteomes" id="UP000054481"/>
    </source>
</evidence>
<feature type="compositionally biased region" description="Polar residues" evidence="1">
    <location>
        <begin position="1"/>
        <end position="11"/>
    </location>
</feature>
<evidence type="ECO:0000256" key="1">
    <source>
        <dbReference type="SAM" id="MobiDB-lite"/>
    </source>
</evidence>
<protein>
    <recommendedName>
        <fullName evidence="2">Ubiquitin-like domain-containing protein</fullName>
    </recommendedName>
</protein>
<dbReference type="InterPro" id="IPR039869">
    <property type="entry name" value="UBTD1/2"/>
</dbReference>
<accession>A0A0F7ZYY2</accession>
<dbReference type="PANTHER" id="PTHR13609">
    <property type="entry name" value="UBIQUITIN DOMAIN CONTAINING 1 PROTEIN-RELATED"/>
    <property type="match status" value="1"/>
</dbReference>
<dbReference type="PROSITE" id="PS50053">
    <property type="entry name" value="UBIQUITIN_2"/>
    <property type="match status" value="1"/>
</dbReference>
<name>A0A0F7ZYY2_9HYPO</name>
<dbReference type="EMBL" id="KQ030536">
    <property type="protein sequence ID" value="KJZ73267.1"/>
    <property type="molecule type" value="Genomic_DNA"/>
</dbReference>
<proteinExistence type="predicted"/>
<reference evidence="3 4" key="1">
    <citation type="journal article" date="2014" name="Genome Biol. Evol.">
        <title>Comparative genomics and transcriptomics analyses reveal divergent lifestyle features of nematode endoparasitic fungus Hirsutella minnesotensis.</title>
        <authorList>
            <person name="Lai Y."/>
            <person name="Liu K."/>
            <person name="Zhang X."/>
            <person name="Zhang X."/>
            <person name="Li K."/>
            <person name="Wang N."/>
            <person name="Shu C."/>
            <person name="Wu Y."/>
            <person name="Wang C."/>
            <person name="Bushley K.E."/>
            <person name="Xiang M."/>
            <person name="Liu X."/>
        </authorList>
    </citation>
    <scope>NUCLEOTIDE SEQUENCE [LARGE SCALE GENOMIC DNA]</scope>
    <source>
        <strain evidence="3 4">3608</strain>
    </source>
</reference>
<gene>
    <name evidence="3" type="ORF">HIM_07271</name>
</gene>
<dbReference type="InterPro" id="IPR029071">
    <property type="entry name" value="Ubiquitin-like_domsf"/>
</dbReference>
<dbReference type="SUPFAM" id="SSF54236">
    <property type="entry name" value="Ubiquitin-like"/>
    <property type="match status" value="1"/>
</dbReference>
<evidence type="ECO:0000313" key="3">
    <source>
        <dbReference type="EMBL" id="KJZ73267.1"/>
    </source>
</evidence>
<dbReference type="InterPro" id="IPR000626">
    <property type="entry name" value="Ubiquitin-like_dom"/>
</dbReference>
<feature type="domain" description="Ubiquitin-like" evidence="2">
    <location>
        <begin position="224"/>
        <end position="301"/>
    </location>
</feature>
<feature type="compositionally biased region" description="Acidic residues" evidence="1">
    <location>
        <begin position="188"/>
        <end position="204"/>
    </location>
</feature>
<dbReference type="Proteomes" id="UP000054481">
    <property type="component" value="Unassembled WGS sequence"/>
</dbReference>
<feature type="region of interest" description="Disordered" evidence="1">
    <location>
        <begin position="1"/>
        <end position="66"/>
    </location>
</feature>
<dbReference type="InterPro" id="IPR032752">
    <property type="entry name" value="DC-UbP/UBTD2_N"/>
</dbReference>
<evidence type="ECO:0000259" key="2">
    <source>
        <dbReference type="PROSITE" id="PS50053"/>
    </source>
</evidence>
<dbReference type="AlphaFoldDB" id="A0A0F7ZYY2"/>
<dbReference type="InterPro" id="IPR038169">
    <property type="entry name" value="DC-UbP/UBTD2_N_sf"/>
</dbReference>
<dbReference type="OrthoDB" id="1640476at2759"/>